<dbReference type="PANTHER" id="PTHR43581:SF2">
    <property type="entry name" value="EXCINUCLEASE ATPASE SUBUNIT"/>
    <property type="match status" value="1"/>
</dbReference>
<keyword evidence="3" id="KW-1185">Reference proteome</keyword>
<dbReference type="EMBL" id="JAPCIO010000005">
    <property type="protein sequence ID" value="MCW1148374.1"/>
    <property type="molecule type" value="Genomic_DNA"/>
</dbReference>
<dbReference type="RefSeq" id="WP_264369126.1">
    <property type="nucleotide sequence ID" value="NZ_JAPCIO010000005.1"/>
</dbReference>
<sequence length="508" mass="58592">MGKIHIKDLKSIKSLEFDIPVSGVHILTGINGSGKTTLLACLQRLTDSYAFQRHFRTSSNDQFDNFRNARIRYERNGAHVEYAYRNTRWSPTPKSGATLLTTMGYNNAVFISSSVDRFYVQNDELNTQGILAAPQFFKDSMNEIFQTTKYSNLRRKKLDGKGRGYGRWNYGFLMPAQSMGGQNQYYTEKNFSFGELLVLNALFQLENIADNSLILVDEIELALHPKVQVKLLHFLERQANQKNLTVIISTHSSSLIKKAKKLIYLERNAANGIVKVEYNCYPAVALQSMAIQEEVQPDLVFFVEDDYAKYILEQLINYYFINLNNHRRPIIKILPVGGWPQTLRFTIASANYLIPQNTRVYSFLDSDANADMQAIQVNANRSLSQQELLNLYNANQNRINYLPITPEQGLVELLNNQPHTHIQPLQDLFNEVFDISQIIIDEQNRGLVYSANPRQAAKMRIPYYIEQIKNLTNREENYIRIKLAEYYSSHYCPNNHPELHQVFGPIFN</sequence>
<gene>
    <name evidence="2" type="ORF">OJ995_09100</name>
</gene>
<proteinExistence type="predicted"/>
<dbReference type="InterPro" id="IPR027417">
    <property type="entry name" value="P-loop_NTPase"/>
</dbReference>
<evidence type="ECO:0000259" key="1">
    <source>
        <dbReference type="Pfam" id="PF02463"/>
    </source>
</evidence>
<accession>A0ABT3EIW5</accession>
<dbReference type="InterPro" id="IPR051396">
    <property type="entry name" value="Bact_Antivir_Def_Nuclease"/>
</dbReference>
<evidence type="ECO:0000313" key="3">
    <source>
        <dbReference type="Proteomes" id="UP001165677"/>
    </source>
</evidence>
<feature type="domain" description="RecF/RecN/SMC N-terminal" evidence="1">
    <location>
        <begin position="3"/>
        <end position="266"/>
    </location>
</feature>
<name>A0ABT3EIW5_9FLAO</name>
<dbReference type="SUPFAM" id="SSF52540">
    <property type="entry name" value="P-loop containing nucleoside triphosphate hydrolases"/>
    <property type="match status" value="1"/>
</dbReference>
<dbReference type="Gene3D" id="3.40.50.300">
    <property type="entry name" value="P-loop containing nucleotide triphosphate hydrolases"/>
    <property type="match status" value="1"/>
</dbReference>
<dbReference type="Pfam" id="PF02463">
    <property type="entry name" value="SMC_N"/>
    <property type="match status" value="1"/>
</dbReference>
<evidence type="ECO:0000313" key="2">
    <source>
        <dbReference type="EMBL" id="MCW1148374.1"/>
    </source>
</evidence>
<dbReference type="InterPro" id="IPR003395">
    <property type="entry name" value="RecF/RecN/SMC_N"/>
</dbReference>
<comment type="caution">
    <text evidence="2">The sequence shown here is derived from an EMBL/GenBank/DDBJ whole genome shotgun (WGS) entry which is preliminary data.</text>
</comment>
<dbReference type="Proteomes" id="UP001165677">
    <property type="component" value="Unassembled WGS sequence"/>
</dbReference>
<reference evidence="2" key="1">
    <citation type="submission" date="2022-10" db="EMBL/GenBank/DDBJ databases">
        <title>Flavobacterium sp. nov., a bacterium isolated from lake sediment.</title>
        <authorList>
            <person name="Qu J.-H."/>
        </authorList>
    </citation>
    <scope>NUCLEOTIDE SEQUENCE</scope>
    <source>
        <strain evidence="2">TH16-21</strain>
    </source>
</reference>
<dbReference type="PANTHER" id="PTHR43581">
    <property type="entry name" value="ATP/GTP PHOSPHATASE"/>
    <property type="match status" value="1"/>
</dbReference>
<protein>
    <submittedName>
        <fullName evidence="2">AAA family ATPase</fullName>
    </submittedName>
</protein>
<organism evidence="2 3">
    <name type="scientific">Flavobacterium lacisediminis</name>
    <dbReference type="NCBI Taxonomy" id="2989705"/>
    <lineage>
        <taxon>Bacteria</taxon>
        <taxon>Pseudomonadati</taxon>
        <taxon>Bacteroidota</taxon>
        <taxon>Flavobacteriia</taxon>
        <taxon>Flavobacteriales</taxon>
        <taxon>Flavobacteriaceae</taxon>
        <taxon>Flavobacterium</taxon>
    </lineage>
</organism>